<dbReference type="InterPro" id="IPR000073">
    <property type="entry name" value="AB_hydrolase_1"/>
</dbReference>
<evidence type="ECO:0000313" key="3">
    <source>
        <dbReference type="RefSeq" id="XP_022925490.1"/>
    </source>
</evidence>
<dbReference type="KEGG" id="cmos:111432776"/>
<dbReference type="Gene3D" id="3.40.50.1820">
    <property type="entry name" value="alpha/beta hydrolase"/>
    <property type="match status" value="1"/>
</dbReference>
<dbReference type="AlphaFoldDB" id="A0A6J1EI49"/>
<protein>
    <submittedName>
        <fullName evidence="3">Uncharacterized protein LOC111432776</fullName>
    </submittedName>
</protein>
<feature type="domain" description="AB hydrolase-1" evidence="1">
    <location>
        <begin position="69"/>
        <end position="323"/>
    </location>
</feature>
<proteinExistence type="predicted"/>
<dbReference type="InterPro" id="IPR029058">
    <property type="entry name" value="AB_hydrolase_fold"/>
</dbReference>
<gene>
    <name evidence="3" type="primary">LOC111432776</name>
</gene>
<dbReference type="FunFam" id="3.40.50.1820:FF:000270">
    <property type="entry name" value="Alpha/beta-Hydrolases superfamily protein"/>
    <property type="match status" value="1"/>
</dbReference>
<reference evidence="3" key="1">
    <citation type="submission" date="2025-08" db="UniProtKB">
        <authorList>
            <consortium name="RefSeq"/>
        </authorList>
    </citation>
    <scope>IDENTIFICATION</scope>
    <source>
        <tissue evidence="3">Young leaves</tissue>
    </source>
</reference>
<dbReference type="GeneID" id="111432776"/>
<keyword evidence="2" id="KW-1185">Reference proteome</keyword>
<dbReference type="PANTHER" id="PTHR45763">
    <property type="entry name" value="HYDROLASE, ALPHA/BETA FOLD FAMILY PROTEIN, EXPRESSED-RELATED"/>
    <property type="match status" value="1"/>
</dbReference>
<dbReference type="Proteomes" id="UP000504609">
    <property type="component" value="Unplaced"/>
</dbReference>
<sequence>MILSIGVAFALGALIIWVVHRALLKPPPAKKCGFPNGPAMTSPRVQLHDGRYLAYRELGVSKEEAQFKVIICHGLDSCKDMELPISQELMEELKVYILIYDRAGYCESDAYPARSVKSEAFDIQELADRLEIGTKFYVIGCSMGTYAIWSCLKYIPHRLLGASMVVPTVNFWWPSLPSALSQQSFNKLPQSYKRTLWIAHYTPWLFYWWMTQKWFPKLGREGVFSDSDEVILNRLLERPEQKKVLQQGQHDSFNRDILCSYGKWEFDLMALTNPFPDNKGSVHMWQGSEDRMVPIELNRFIAQKLTWIQYHEIPNHGHLLVHEAEPFEAILRALLAPPSISSEATL</sequence>
<dbReference type="RefSeq" id="XP_022925490.1">
    <property type="nucleotide sequence ID" value="XM_023069722.1"/>
</dbReference>
<dbReference type="SUPFAM" id="SSF53474">
    <property type="entry name" value="alpha/beta-Hydrolases"/>
    <property type="match status" value="1"/>
</dbReference>
<dbReference type="Pfam" id="PF00561">
    <property type="entry name" value="Abhydrolase_1"/>
    <property type="match status" value="1"/>
</dbReference>
<evidence type="ECO:0000313" key="2">
    <source>
        <dbReference type="Proteomes" id="UP000504609"/>
    </source>
</evidence>
<organism evidence="2 3">
    <name type="scientific">Cucurbita moschata</name>
    <name type="common">Winter crookneck squash</name>
    <name type="synonym">Cucurbita pepo var. moschata</name>
    <dbReference type="NCBI Taxonomy" id="3662"/>
    <lineage>
        <taxon>Eukaryota</taxon>
        <taxon>Viridiplantae</taxon>
        <taxon>Streptophyta</taxon>
        <taxon>Embryophyta</taxon>
        <taxon>Tracheophyta</taxon>
        <taxon>Spermatophyta</taxon>
        <taxon>Magnoliopsida</taxon>
        <taxon>eudicotyledons</taxon>
        <taxon>Gunneridae</taxon>
        <taxon>Pentapetalae</taxon>
        <taxon>rosids</taxon>
        <taxon>fabids</taxon>
        <taxon>Cucurbitales</taxon>
        <taxon>Cucurbitaceae</taxon>
        <taxon>Cucurbiteae</taxon>
        <taxon>Cucurbita</taxon>
    </lineage>
</organism>
<accession>A0A6J1EI49</accession>
<dbReference type="PANTHER" id="PTHR45763:SF21">
    <property type="entry name" value="ALPHA_BETA-HYDROLASES SUPERFAMILY PROTEIN"/>
    <property type="match status" value="1"/>
</dbReference>
<name>A0A6J1EI49_CUCMO</name>
<evidence type="ECO:0000259" key="1">
    <source>
        <dbReference type="Pfam" id="PF00561"/>
    </source>
</evidence>